<dbReference type="EMBL" id="OMOF01000445">
    <property type="protein sequence ID" value="SPF51176.1"/>
    <property type="molecule type" value="Genomic_DNA"/>
</dbReference>
<accession>A0A2U3LH85</accession>
<dbReference type="Proteomes" id="UP000238916">
    <property type="component" value="Unassembled WGS sequence"/>
</dbReference>
<sequence>MKYPNWDELEEYQKIKVVQNELDLVTHNGTTKDDLLNIIVWLWAKFEIEQKEVSEHE</sequence>
<protein>
    <submittedName>
        <fullName evidence="1">Uncharacterized protein</fullName>
    </submittedName>
</protein>
<proteinExistence type="predicted"/>
<name>A0A2U3LH85_9FIRM</name>
<dbReference type="AlphaFoldDB" id="A0A2U3LH85"/>
<evidence type="ECO:0000313" key="1">
    <source>
        <dbReference type="EMBL" id="SPF51176.1"/>
    </source>
</evidence>
<organism evidence="1 2">
    <name type="scientific">Candidatus Desulfosporosinus infrequens</name>
    <dbReference type="NCBI Taxonomy" id="2043169"/>
    <lineage>
        <taxon>Bacteria</taxon>
        <taxon>Bacillati</taxon>
        <taxon>Bacillota</taxon>
        <taxon>Clostridia</taxon>
        <taxon>Eubacteriales</taxon>
        <taxon>Desulfitobacteriaceae</taxon>
        <taxon>Desulfosporosinus</taxon>
    </lineage>
</organism>
<gene>
    <name evidence="1" type="ORF">SBF1_50060</name>
</gene>
<evidence type="ECO:0000313" key="2">
    <source>
        <dbReference type="Proteomes" id="UP000238916"/>
    </source>
</evidence>
<reference evidence="2" key="1">
    <citation type="submission" date="2018-02" db="EMBL/GenBank/DDBJ databases">
        <authorList>
            <person name="Hausmann B."/>
        </authorList>
    </citation>
    <scope>NUCLEOTIDE SEQUENCE [LARGE SCALE GENOMIC DNA]</scope>
    <source>
        <strain evidence="2">Peat soil MAG SbF1</strain>
    </source>
</reference>